<reference evidence="3 4" key="1">
    <citation type="submission" date="2014-08" db="EMBL/GenBank/DDBJ databases">
        <title>Genome sequence of Tetragenococcus muriaticus.</title>
        <authorList>
            <person name="Chuea-nongthon C."/>
            <person name="Rodtong S."/>
            <person name="Yongsawatdigul J."/>
            <person name="Steele J.L."/>
            <person name="Liu X.-y."/>
            <person name="Speers J."/>
            <person name="Glasner J.D."/>
            <person name="Neeno-Eckwall E.C."/>
        </authorList>
    </citation>
    <scope>NUCLEOTIDE SEQUENCE [LARGE SCALE GENOMIC DNA]</scope>
    <source>
        <strain evidence="3 4">PMC-11-5</strain>
    </source>
</reference>
<organism evidence="3 4">
    <name type="scientific">Tetragenococcus muriaticus PMC-11-5</name>
    <dbReference type="NCBI Taxonomy" id="1302649"/>
    <lineage>
        <taxon>Bacteria</taxon>
        <taxon>Bacillati</taxon>
        <taxon>Bacillota</taxon>
        <taxon>Bacilli</taxon>
        <taxon>Lactobacillales</taxon>
        <taxon>Enterococcaceae</taxon>
        <taxon>Tetragenococcus</taxon>
    </lineage>
</organism>
<dbReference type="AlphaFoldDB" id="A0A091C779"/>
<dbReference type="GO" id="GO:0017118">
    <property type="term" value="F:lipoyltransferase activity"/>
    <property type="evidence" value="ECO:0007669"/>
    <property type="project" value="TreeGrafter"/>
</dbReference>
<dbReference type="PROSITE" id="PS51733">
    <property type="entry name" value="BPL_LPL_CATALYTIC"/>
    <property type="match status" value="1"/>
</dbReference>
<dbReference type="InterPro" id="IPR004143">
    <property type="entry name" value="BPL_LPL_catalytic"/>
</dbReference>
<proteinExistence type="predicted"/>
<dbReference type="InterPro" id="IPR045864">
    <property type="entry name" value="aa-tRNA-synth_II/BPL/LPL"/>
</dbReference>
<dbReference type="InterPro" id="IPR004562">
    <property type="entry name" value="LipoylTrfase_LipoateP_Ligase"/>
</dbReference>
<evidence type="ECO:0000256" key="1">
    <source>
        <dbReference type="ARBA" id="ARBA00005085"/>
    </source>
</evidence>
<sequence length="78" mass="9177">MIYVPNENNDPRVNLAIENYLLDEMRTDEPILLFYINEPSIIIGRNQNTFEEINQEYVDEHGIHVVRRLSGVEQSIMT</sequence>
<evidence type="ECO:0000259" key="2">
    <source>
        <dbReference type="PROSITE" id="PS51733"/>
    </source>
</evidence>
<accession>A0A091C779</accession>
<comment type="pathway">
    <text evidence="1">Protein modification; protein lipoylation via exogenous pathway; protein N(6)-(lipoyl)lysine from lipoate: step 2/2.</text>
</comment>
<dbReference type="PATRIC" id="fig|1302649.3.peg.748"/>
<dbReference type="GO" id="GO:0009249">
    <property type="term" value="P:protein lipoylation"/>
    <property type="evidence" value="ECO:0007669"/>
    <property type="project" value="InterPro"/>
</dbReference>
<feature type="domain" description="BPL/LPL catalytic" evidence="2">
    <location>
        <begin position="26"/>
        <end position="78"/>
    </location>
</feature>
<dbReference type="GO" id="GO:0005737">
    <property type="term" value="C:cytoplasm"/>
    <property type="evidence" value="ECO:0007669"/>
    <property type="project" value="TreeGrafter"/>
</dbReference>
<evidence type="ECO:0000313" key="3">
    <source>
        <dbReference type="EMBL" id="KFN92769.1"/>
    </source>
</evidence>
<dbReference type="GO" id="GO:0016979">
    <property type="term" value="F:lipoate-protein ligase activity"/>
    <property type="evidence" value="ECO:0007669"/>
    <property type="project" value="TreeGrafter"/>
</dbReference>
<protein>
    <submittedName>
        <fullName evidence="3">Lipoate-protein ligase A</fullName>
    </submittedName>
</protein>
<dbReference type="PANTHER" id="PTHR12561:SF3">
    <property type="entry name" value="LIPOYLTRANSFERASE 1, MITOCHONDRIAL"/>
    <property type="match status" value="1"/>
</dbReference>
<dbReference type="Gene3D" id="3.30.930.10">
    <property type="entry name" value="Bira Bifunctional Protein, Domain 2"/>
    <property type="match status" value="1"/>
</dbReference>
<keyword evidence="3" id="KW-0436">Ligase</keyword>
<dbReference type="Pfam" id="PF21948">
    <property type="entry name" value="LplA-B_cat"/>
    <property type="match status" value="1"/>
</dbReference>
<dbReference type="PANTHER" id="PTHR12561">
    <property type="entry name" value="LIPOATE-PROTEIN LIGASE"/>
    <property type="match status" value="1"/>
</dbReference>
<comment type="caution">
    <text evidence="3">The sequence shown here is derived from an EMBL/GenBank/DDBJ whole genome shotgun (WGS) entry which is preliminary data.</text>
</comment>
<evidence type="ECO:0000313" key="4">
    <source>
        <dbReference type="Proteomes" id="UP000029380"/>
    </source>
</evidence>
<gene>
    <name evidence="3" type="ORF">TMUPMC115_0744</name>
</gene>
<dbReference type="SUPFAM" id="SSF55681">
    <property type="entry name" value="Class II aaRS and biotin synthetases"/>
    <property type="match status" value="1"/>
</dbReference>
<dbReference type="UniPathway" id="UPA00537">
    <property type="reaction ID" value="UER00595"/>
</dbReference>
<dbReference type="EMBL" id="JPVU01000082">
    <property type="protein sequence ID" value="KFN92769.1"/>
    <property type="molecule type" value="Genomic_DNA"/>
</dbReference>
<name>A0A091C779_9ENTE</name>
<dbReference type="Proteomes" id="UP000029380">
    <property type="component" value="Unassembled WGS sequence"/>
</dbReference>